<dbReference type="Proteomes" id="UP000228533">
    <property type="component" value="Unassembled WGS sequence"/>
</dbReference>
<gene>
    <name evidence="7 8" type="primary">lgt</name>
    <name evidence="8" type="ORF">COT94_03590</name>
</gene>
<comment type="catalytic activity">
    <reaction evidence="7">
        <text>L-cysteinyl-[prolipoprotein] + a 1,2-diacyl-sn-glycero-3-phospho-(1'-sn-glycerol) = an S-1,2-diacyl-sn-glyceryl-L-cysteinyl-[prolipoprotein] + sn-glycerol 1-phosphate + H(+)</text>
        <dbReference type="Rhea" id="RHEA:56712"/>
        <dbReference type="Rhea" id="RHEA-COMP:14679"/>
        <dbReference type="Rhea" id="RHEA-COMP:14680"/>
        <dbReference type="ChEBI" id="CHEBI:15378"/>
        <dbReference type="ChEBI" id="CHEBI:29950"/>
        <dbReference type="ChEBI" id="CHEBI:57685"/>
        <dbReference type="ChEBI" id="CHEBI:64716"/>
        <dbReference type="ChEBI" id="CHEBI:140658"/>
        <dbReference type="EC" id="2.5.1.145"/>
    </reaction>
</comment>
<reference evidence="9" key="1">
    <citation type="submission" date="2017-09" db="EMBL/GenBank/DDBJ databases">
        <title>Depth-based differentiation of microbial function through sediment-hosted aquifers and enrichment of novel symbionts in the deep terrestrial subsurface.</title>
        <authorList>
            <person name="Probst A.J."/>
            <person name="Ladd B."/>
            <person name="Jarett J.K."/>
            <person name="Geller-Mcgrath D.E."/>
            <person name="Sieber C.M.K."/>
            <person name="Emerson J.B."/>
            <person name="Anantharaman K."/>
            <person name="Thomas B.C."/>
            <person name="Malmstrom R."/>
            <person name="Stieglmeier M."/>
            <person name="Klingl A."/>
            <person name="Woyke T."/>
            <person name="Ryan C.M."/>
            <person name="Banfield J.F."/>
        </authorList>
    </citation>
    <scope>NUCLEOTIDE SEQUENCE [LARGE SCALE GENOMIC DNA]</scope>
</reference>
<keyword evidence="5 7" id="KW-1133">Transmembrane helix</keyword>
<keyword evidence="3 7" id="KW-0808">Transferase</keyword>
<accession>A0A2M6WSM7</accession>
<feature type="transmembrane region" description="Helical" evidence="7">
    <location>
        <begin position="257"/>
        <end position="276"/>
    </location>
</feature>
<evidence type="ECO:0000256" key="6">
    <source>
        <dbReference type="ARBA" id="ARBA00023136"/>
    </source>
</evidence>
<dbReference type="GO" id="GO:0042158">
    <property type="term" value="P:lipoprotein biosynthetic process"/>
    <property type="evidence" value="ECO:0007669"/>
    <property type="project" value="UniProtKB-UniRule"/>
</dbReference>
<dbReference type="InterPro" id="IPR001640">
    <property type="entry name" value="Lgt"/>
</dbReference>
<proteinExistence type="inferred from homology"/>
<dbReference type="EC" id="2.5.1.145" evidence="7"/>
<feature type="transmembrane region" description="Helical" evidence="7">
    <location>
        <begin position="195"/>
        <end position="214"/>
    </location>
</feature>
<dbReference type="GO" id="GO:0005886">
    <property type="term" value="C:plasma membrane"/>
    <property type="evidence" value="ECO:0007669"/>
    <property type="project" value="UniProtKB-SubCell"/>
</dbReference>
<feature type="transmembrane region" description="Helical" evidence="7">
    <location>
        <begin position="112"/>
        <end position="129"/>
    </location>
</feature>
<dbReference type="PROSITE" id="PS01311">
    <property type="entry name" value="LGT"/>
    <property type="match status" value="1"/>
</dbReference>
<evidence type="ECO:0000256" key="2">
    <source>
        <dbReference type="ARBA" id="ARBA00022475"/>
    </source>
</evidence>
<dbReference type="PANTHER" id="PTHR30589:SF0">
    <property type="entry name" value="PHOSPHATIDYLGLYCEROL--PROLIPOPROTEIN DIACYLGLYCERYL TRANSFERASE"/>
    <property type="match status" value="1"/>
</dbReference>
<comment type="caution">
    <text evidence="8">The sequence shown here is derived from an EMBL/GenBank/DDBJ whole genome shotgun (WGS) entry which is preliminary data.</text>
</comment>
<dbReference type="GO" id="GO:0008961">
    <property type="term" value="F:phosphatidylglycerol-prolipoprotein diacylglyceryl transferase activity"/>
    <property type="evidence" value="ECO:0007669"/>
    <property type="project" value="UniProtKB-UniRule"/>
</dbReference>
<evidence type="ECO:0000256" key="3">
    <source>
        <dbReference type="ARBA" id="ARBA00022679"/>
    </source>
</evidence>
<evidence type="ECO:0000256" key="5">
    <source>
        <dbReference type="ARBA" id="ARBA00022989"/>
    </source>
</evidence>
<feature type="transmembrane region" description="Helical" evidence="7">
    <location>
        <begin position="74"/>
        <end position="92"/>
    </location>
</feature>
<name>A0A2M6WSM7_9BACT</name>
<protein>
    <recommendedName>
        <fullName evidence="7">Phosphatidylglycerol--prolipoprotein diacylglyceryl transferase</fullName>
        <ecNumber evidence="7">2.5.1.145</ecNumber>
    </recommendedName>
</protein>
<dbReference type="AlphaFoldDB" id="A0A2M6WSM7"/>
<evidence type="ECO:0000256" key="4">
    <source>
        <dbReference type="ARBA" id="ARBA00022692"/>
    </source>
</evidence>
<feature type="transmembrane region" description="Helical" evidence="7">
    <location>
        <begin position="226"/>
        <end position="245"/>
    </location>
</feature>
<dbReference type="EMBL" id="PFAM01000022">
    <property type="protein sequence ID" value="PIT95817.1"/>
    <property type="molecule type" value="Genomic_DNA"/>
</dbReference>
<evidence type="ECO:0000256" key="1">
    <source>
        <dbReference type="ARBA" id="ARBA00007150"/>
    </source>
</evidence>
<keyword evidence="8" id="KW-0449">Lipoprotein</keyword>
<dbReference type="UniPathway" id="UPA00664"/>
<feature type="transmembrane region" description="Helical" evidence="7">
    <location>
        <begin position="7"/>
        <end position="27"/>
    </location>
</feature>
<evidence type="ECO:0000256" key="7">
    <source>
        <dbReference type="HAMAP-Rule" id="MF_01147"/>
    </source>
</evidence>
<evidence type="ECO:0000313" key="8">
    <source>
        <dbReference type="EMBL" id="PIT95817.1"/>
    </source>
</evidence>
<keyword evidence="2 7" id="KW-1003">Cell membrane</keyword>
<dbReference type="HAMAP" id="MF_01147">
    <property type="entry name" value="Lgt"/>
    <property type="match status" value="1"/>
</dbReference>
<feature type="transmembrane region" description="Helical" evidence="7">
    <location>
        <begin position="39"/>
        <end position="62"/>
    </location>
</feature>
<keyword evidence="6 7" id="KW-0472">Membrane</keyword>
<dbReference type="Pfam" id="PF01790">
    <property type="entry name" value="LGT"/>
    <property type="match status" value="1"/>
</dbReference>
<sequence length="283" mass="33249">MSLFSFFFFCYAIVMNNLFLFFHSFSPNSLLVNFGFIKIYWYGLLMAIAMLSAWWILILVARRLSWPKEWPTDIAWWAIIGGLIGARLYYVILEWPYYIATPLDALKVWQGGLAIHGAWLGGSLALFFWARKKIAWPVLLGALTPSLALGQTIGRWGNYFNQELFGQPTNLPWGIPIAENLRPLGFSNFSYFQPMFLYESLLNLLVFIGLWWWFRSGKPDERKVPKMLMVYLFAYGLIRFTMEFWRLDEVPVVLGWRWPQLFSLVLMVAIIGWYLYRRLAKKV</sequence>
<organism evidence="8 9">
    <name type="scientific">Candidatus Falkowbacteria bacterium CG10_big_fil_rev_8_21_14_0_10_37_14</name>
    <dbReference type="NCBI Taxonomy" id="1974561"/>
    <lineage>
        <taxon>Bacteria</taxon>
        <taxon>Candidatus Falkowiibacteriota</taxon>
    </lineage>
</organism>
<dbReference type="NCBIfam" id="TIGR00544">
    <property type="entry name" value="lgt"/>
    <property type="match status" value="1"/>
</dbReference>
<comment type="similarity">
    <text evidence="1 7">Belongs to the Lgt family.</text>
</comment>
<keyword evidence="4 7" id="KW-0812">Transmembrane</keyword>
<dbReference type="PANTHER" id="PTHR30589">
    <property type="entry name" value="PROLIPOPROTEIN DIACYLGLYCERYL TRANSFERASE"/>
    <property type="match status" value="1"/>
</dbReference>
<feature type="binding site" evidence="7">
    <location>
        <position position="155"/>
    </location>
    <ligand>
        <name>a 1,2-diacyl-sn-glycero-3-phospho-(1'-sn-glycerol)</name>
        <dbReference type="ChEBI" id="CHEBI:64716"/>
    </ligand>
</feature>
<comment type="function">
    <text evidence="7">Catalyzes the transfer of the diacylglyceryl group from phosphatidylglycerol to the sulfhydryl group of the N-terminal cysteine of a prolipoprotein, the first step in the formation of mature lipoproteins.</text>
</comment>
<comment type="pathway">
    <text evidence="7">Protein modification; lipoprotein biosynthesis (diacylglyceryl transfer).</text>
</comment>
<comment type="subcellular location">
    <subcellularLocation>
        <location evidence="7">Cell membrane</location>
        <topology evidence="7">Multi-pass membrane protein</topology>
    </subcellularLocation>
</comment>
<feature type="transmembrane region" description="Helical" evidence="7">
    <location>
        <begin position="136"/>
        <end position="154"/>
    </location>
</feature>
<evidence type="ECO:0000313" key="9">
    <source>
        <dbReference type="Proteomes" id="UP000228533"/>
    </source>
</evidence>